<dbReference type="GO" id="GO:0003677">
    <property type="term" value="F:DNA binding"/>
    <property type="evidence" value="ECO:0007669"/>
    <property type="project" value="UniProtKB-KW"/>
</dbReference>
<organism evidence="6 7">
    <name type="scientific">Noviherbaspirillum humi</name>
    <dbReference type="NCBI Taxonomy" id="1688639"/>
    <lineage>
        <taxon>Bacteria</taxon>
        <taxon>Pseudomonadati</taxon>
        <taxon>Pseudomonadota</taxon>
        <taxon>Betaproteobacteria</taxon>
        <taxon>Burkholderiales</taxon>
        <taxon>Oxalobacteraceae</taxon>
        <taxon>Noviherbaspirillum</taxon>
    </lineage>
</organism>
<keyword evidence="2" id="KW-0805">Transcription regulation</keyword>
<dbReference type="Gene3D" id="3.40.190.10">
    <property type="entry name" value="Periplasmic binding protein-like II"/>
    <property type="match status" value="2"/>
</dbReference>
<comment type="similarity">
    <text evidence="1">Belongs to the LysR transcriptional regulatory family.</text>
</comment>
<dbReference type="Gene3D" id="1.10.10.10">
    <property type="entry name" value="Winged helix-like DNA-binding domain superfamily/Winged helix DNA-binding domain"/>
    <property type="match status" value="1"/>
</dbReference>
<dbReference type="InterPro" id="IPR000847">
    <property type="entry name" value="LysR_HTH_N"/>
</dbReference>
<accession>A0A239JT04</accession>
<evidence type="ECO:0000313" key="7">
    <source>
        <dbReference type="Proteomes" id="UP000198284"/>
    </source>
</evidence>
<dbReference type="Pfam" id="PF03466">
    <property type="entry name" value="LysR_substrate"/>
    <property type="match status" value="1"/>
</dbReference>
<evidence type="ECO:0000313" key="6">
    <source>
        <dbReference type="EMBL" id="SNT08682.1"/>
    </source>
</evidence>
<keyword evidence="3 6" id="KW-0238">DNA-binding</keyword>
<evidence type="ECO:0000256" key="1">
    <source>
        <dbReference type="ARBA" id="ARBA00009437"/>
    </source>
</evidence>
<dbReference type="SUPFAM" id="SSF46785">
    <property type="entry name" value="Winged helix' DNA-binding domain"/>
    <property type="match status" value="1"/>
</dbReference>
<dbReference type="InterPro" id="IPR036390">
    <property type="entry name" value="WH_DNA-bd_sf"/>
</dbReference>
<dbReference type="Pfam" id="PF00126">
    <property type="entry name" value="HTH_1"/>
    <property type="match status" value="1"/>
</dbReference>
<evidence type="ECO:0000259" key="5">
    <source>
        <dbReference type="PROSITE" id="PS50931"/>
    </source>
</evidence>
<reference evidence="6 7" key="1">
    <citation type="submission" date="2017-06" db="EMBL/GenBank/DDBJ databases">
        <authorList>
            <person name="Kim H.J."/>
            <person name="Triplett B.A."/>
        </authorList>
    </citation>
    <scope>NUCLEOTIDE SEQUENCE [LARGE SCALE GENOMIC DNA]</scope>
    <source>
        <strain evidence="6 7">U15</strain>
    </source>
</reference>
<proteinExistence type="inferred from homology"/>
<feature type="domain" description="HTH lysR-type" evidence="5">
    <location>
        <begin position="1"/>
        <end position="58"/>
    </location>
</feature>
<protein>
    <submittedName>
        <fullName evidence="6">DNA-binding transcriptional regulator, LysR family</fullName>
    </submittedName>
</protein>
<dbReference type="SUPFAM" id="SSF53850">
    <property type="entry name" value="Periplasmic binding protein-like II"/>
    <property type="match status" value="1"/>
</dbReference>
<dbReference type="InterPro" id="IPR036388">
    <property type="entry name" value="WH-like_DNA-bd_sf"/>
</dbReference>
<dbReference type="AlphaFoldDB" id="A0A239JT04"/>
<dbReference type="InterPro" id="IPR005119">
    <property type="entry name" value="LysR_subst-bd"/>
</dbReference>
<dbReference type="GO" id="GO:0032993">
    <property type="term" value="C:protein-DNA complex"/>
    <property type="evidence" value="ECO:0007669"/>
    <property type="project" value="TreeGrafter"/>
</dbReference>
<keyword evidence="4" id="KW-0804">Transcription</keyword>
<dbReference type="PANTHER" id="PTHR30346">
    <property type="entry name" value="TRANSCRIPTIONAL DUAL REGULATOR HCAR-RELATED"/>
    <property type="match status" value="1"/>
</dbReference>
<dbReference type="RefSeq" id="WP_089400584.1">
    <property type="nucleotide sequence ID" value="NZ_FZOT01000013.1"/>
</dbReference>
<name>A0A239JT04_9BURK</name>
<dbReference type="OrthoDB" id="9803735at2"/>
<sequence>METSYIDSFVAIAECGSMAEASRRLNLTPTALAQRIHVLERDFSTRLIVRSGRTVRLTESGARLLARARQFQQEVRELHAATLGEGMVGGLRLGAISTAATGLLPPMLSALVERHPGVDAYIEVGVSRDLYHQVLHDKLDAAVMVAPPFAIPKSLTWRTLREEPLIVLAPRSLAGRDPLQLLAEMPLIRYDRRNWGGSPADQFLQQHGIQPKQRFELDALDGIVALVGCGLGVSLVPDWSRAAPLPPGVVGIAVGGESPKRRIGMLWPTQSPYGRAFEDLLAATGNGGDRRSA</sequence>
<dbReference type="GO" id="GO:0003700">
    <property type="term" value="F:DNA-binding transcription factor activity"/>
    <property type="evidence" value="ECO:0007669"/>
    <property type="project" value="InterPro"/>
</dbReference>
<dbReference type="PANTHER" id="PTHR30346:SF28">
    <property type="entry name" value="HTH-TYPE TRANSCRIPTIONAL REGULATOR CYNR"/>
    <property type="match status" value="1"/>
</dbReference>
<dbReference type="Proteomes" id="UP000198284">
    <property type="component" value="Unassembled WGS sequence"/>
</dbReference>
<gene>
    <name evidence="6" type="ORF">SAMN06265795_11383</name>
</gene>
<dbReference type="PROSITE" id="PS50931">
    <property type="entry name" value="HTH_LYSR"/>
    <property type="match status" value="1"/>
</dbReference>
<dbReference type="CDD" id="cd08427">
    <property type="entry name" value="PBP2_LTTR_like_2"/>
    <property type="match status" value="1"/>
</dbReference>
<evidence type="ECO:0000256" key="3">
    <source>
        <dbReference type="ARBA" id="ARBA00023125"/>
    </source>
</evidence>
<dbReference type="EMBL" id="FZOT01000013">
    <property type="protein sequence ID" value="SNT08682.1"/>
    <property type="molecule type" value="Genomic_DNA"/>
</dbReference>
<keyword evidence="7" id="KW-1185">Reference proteome</keyword>
<evidence type="ECO:0000256" key="2">
    <source>
        <dbReference type="ARBA" id="ARBA00023015"/>
    </source>
</evidence>
<evidence type="ECO:0000256" key="4">
    <source>
        <dbReference type="ARBA" id="ARBA00023163"/>
    </source>
</evidence>